<sequence>MSLLTRGFALGRHPSCRDQILPWQKKGGLNHLKPGGTAGLRRWKDRLGLEFTAAAIVATMSAFTMISYQKHFMNIVMGPKQDRLLMTGIHTVADVYCHGCGAVLGWKYERAYEETQSLSFGHGRNLHLKKLVCDGKCWRHLTYLLEDEQLGGGERRRFEMGATHGHGSLQTLTTTLFPCNGRYGSSQGLLPSCNSFSKPEKTFPTSGPLTRATIHAWLTRYDAFDSVHTMLHFSFHPHKDHVATIKSTGKNYQRLVDFPERVDAALRTSHGHKASLTQLQVNTRTPLLLCVHLPSDTVQASINYLEVKTIVISCNLNDNNWVQIQPLPSNLVCWMCSFLDADGEERNQLTQKSNYNALTKSQSLVDLY</sequence>
<gene>
    <name evidence="3" type="ORF">MUK42_26762</name>
</gene>
<keyword evidence="1" id="KW-1133">Transmembrane helix</keyword>
<evidence type="ECO:0000313" key="4">
    <source>
        <dbReference type="Proteomes" id="UP001055439"/>
    </source>
</evidence>
<protein>
    <recommendedName>
        <fullName evidence="2">Yippee domain-containing protein</fullName>
    </recommendedName>
</protein>
<dbReference type="Proteomes" id="UP001055439">
    <property type="component" value="Chromosome 2"/>
</dbReference>
<feature type="domain" description="Yippee" evidence="2">
    <location>
        <begin position="36"/>
        <end position="136"/>
    </location>
</feature>
<feature type="transmembrane region" description="Helical" evidence="1">
    <location>
        <begin position="47"/>
        <end position="68"/>
    </location>
</feature>
<dbReference type="AlphaFoldDB" id="A0A9E7F1W3"/>
<evidence type="ECO:0000259" key="2">
    <source>
        <dbReference type="PROSITE" id="PS51792"/>
    </source>
</evidence>
<dbReference type="InterPro" id="IPR034751">
    <property type="entry name" value="Yippee"/>
</dbReference>
<keyword evidence="4" id="KW-1185">Reference proteome</keyword>
<dbReference type="PROSITE" id="PS51792">
    <property type="entry name" value="YIPPEE"/>
    <property type="match status" value="1"/>
</dbReference>
<evidence type="ECO:0000313" key="3">
    <source>
        <dbReference type="EMBL" id="URD86511.1"/>
    </source>
</evidence>
<proteinExistence type="predicted"/>
<name>A0A9E7F1W3_9LILI</name>
<keyword evidence="1" id="KW-0812">Transmembrane</keyword>
<organism evidence="3 4">
    <name type="scientific">Musa troglodytarum</name>
    <name type="common">fe'i banana</name>
    <dbReference type="NCBI Taxonomy" id="320322"/>
    <lineage>
        <taxon>Eukaryota</taxon>
        <taxon>Viridiplantae</taxon>
        <taxon>Streptophyta</taxon>
        <taxon>Embryophyta</taxon>
        <taxon>Tracheophyta</taxon>
        <taxon>Spermatophyta</taxon>
        <taxon>Magnoliopsida</taxon>
        <taxon>Liliopsida</taxon>
        <taxon>Zingiberales</taxon>
        <taxon>Musaceae</taxon>
        <taxon>Musa</taxon>
    </lineage>
</organism>
<dbReference type="OrthoDB" id="6407410at2759"/>
<dbReference type="EMBL" id="CP097504">
    <property type="protein sequence ID" value="URD86511.1"/>
    <property type="molecule type" value="Genomic_DNA"/>
</dbReference>
<reference evidence="3" key="1">
    <citation type="submission" date="2022-05" db="EMBL/GenBank/DDBJ databases">
        <title>The Musa troglodytarum L. genome provides insights into the mechanism of non-climacteric behaviour and enrichment of carotenoids.</title>
        <authorList>
            <person name="Wang J."/>
        </authorList>
    </citation>
    <scope>NUCLEOTIDE SEQUENCE</scope>
    <source>
        <tissue evidence="3">Leaf</tissue>
    </source>
</reference>
<evidence type="ECO:0000256" key="1">
    <source>
        <dbReference type="SAM" id="Phobius"/>
    </source>
</evidence>
<dbReference type="InterPro" id="IPR039058">
    <property type="entry name" value="Yippee_fam"/>
</dbReference>
<keyword evidence="1" id="KW-0472">Membrane</keyword>
<accession>A0A9E7F1W3</accession>
<dbReference type="PANTHER" id="PTHR13848">
    <property type="entry name" value="PROTEIN YIPPEE-LIKE CG15309-RELATED"/>
    <property type="match status" value="1"/>
</dbReference>